<organism evidence="1 2">
    <name type="scientific">Coniosporium uncinatum</name>
    <dbReference type="NCBI Taxonomy" id="93489"/>
    <lineage>
        <taxon>Eukaryota</taxon>
        <taxon>Fungi</taxon>
        <taxon>Dikarya</taxon>
        <taxon>Ascomycota</taxon>
        <taxon>Pezizomycotina</taxon>
        <taxon>Dothideomycetes</taxon>
        <taxon>Dothideomycetes incertae sedis</taxon>
        <taxon>Coniosporium</taxon>
    </lineage>
</organism>
<accession>A0ACC3DVW4</accession>
<dbReference type="Proteomes" id="UP001186974">
    <property type="component" value="Unassembled WGS sequence"/>
</dbReference>
<proteinExistence type="predicted"/>
<keyword evidence="2" id="KW-1185">Reference proteome</keyword>
<gene>
    <name evidence="1" type="ORF">LTS18_013956</name>
</gene>
<sequence length="260" mass="30034">MNWDAFDKFSAGMLNHYYYAMIHGYTYRFIQTYNLPDRAPYWTKPPALSQILQSGCDVTVMIDADAIFIHLALPFEWLLNRWHITPTTALAMALDPDQDWNKDSRGHVWTNAGFVIANNLPRTHEMLTAWEACPEEKVERYKDCARFKHPWPAEQGAFAEYIRYQFAEEEDVREIPCTEANGYPGGGQGCEGVFLKHFWNAKDDVKGEVARGVAQTVMAEVLGHFREERVVQEREREREEKQKQKSRGKGKGKGQGRRAL</sequence>
<reference evidence="1" key="1">
    <citation type="submission" date="2024-09" db="EMBL/GenBank/DDBJ databases">
        <title>Black Yeasts Isolated from many extreme environments.</title>
        <authorList>
            <person name="Coleine C."/>
            <person name="Stajich J.E."/>
            <person name="Selbmann L."/>
        </authorList>
    </citation>
    <scope>NUCLEOTIDE SEQUENCE</scope>
    <source>
        <strain evidence="1">CCFEE 5737</strain>
    </source>
</reference>
<evidence type="ECO:0000313" key="1">
    <source>
        <dbReference type="EMBL" id="KAK3080696.1"/>
    </source>
</evidence>
<comment type="caution">
    <text evidence="1">The sequence shown here is derived from an EMBL/GenBank/DDBJ whole genome shotgun (WGS) entry which is preliminary data.</text>
</comment>
<dbReference type="EMBL" id="JAWDJW010000439">
    <property type="protein sequence ID" value="KAK3080696.1"/>
    <property type="molecule type" value="Genomic_DNA"/>
</dbReference>
<protein>
    <submittedName>
        <fullName evidence="1">Uncharacterized protein</fullName>
    </submittedName>
</protein>
<name>A0ACC3DVW4_9PEZI</name>
<evidence type="ECO:0000313" key="2">
    <source>
        <dbReference type="Proteomes" id="UP001186974"/>
    </source>
</evidence>